<dbReference type="InterPro" id="IPR034804">
    <property type="entry name" value="SQR/QFR_C/D"/>
</dbReference>
<evidence type="ECO:0000259" key="2">
    <source>
        <dbReference type="Pfam" id="PF07950"/>
    </source>
</evidence>
<name>A0AAF0E2M8_9BASI</name>
<accession>A0AAF0E2M8</accession>
<keyword evidence="1" id="KW-1133">Transmembrane helix</keyword>
<dbReference type="Proteomes" id="UP001214603">
    <property type="component" value="Chromosome 7"/>
</dbReference>
<dbReference type="PANTHER" id="PTHR38409">
    <property type="entry name" value="MDM10-COMPLEMENTING PROTEIN 1"/>
    <property type="match status" value="1"/>
</dbReference>
<feature type="transmembrane region" description="Helical" evidence="1">
    <location>
        <begin position="159"/>
        <end position="179"/>
    </location>
</feature>
<feature type="domain" description="Mitochondrial adapter protein MCP1 transmembrane" evidence="2">
    <location>
        <begin position="119"/>
        <end position="211"/>
    </location>
</feature>
<dbReference type="InterPro" id="IPR012472">
    <property type="entry name" value="MCP1_TM"/>
</dbReference>
<dbReference type="GO" id="GO:0055088">
    <property type="term" value="P:lipid homeostasis"/>
    <property type="evidence" value="ECO:0007669"/>
    <property type="project" value="InterPro"/>
</dbReference>
<dbReference type="InterPro" id="IPR039960">
    <property type="entry name" value="MCP1"/>
</dbReference>
<dbReference type="AlphaFoldDB" id="A0AAF0E2M8"/>
<evidence type="ECO:0000313" key="3">
    <source>
        <dbReference type="EMBL" id="WFD04125.1"/>
    </source>
</evidence>
<feature type="transmembrane region" description="Helical" evidence="1">
    <location>
        <begin position="107"/>
        <end position="125"/>
    </location>
</feature>
<feature type="transmembrane region" description="Helical" evidence="1">
    <location>
        <begin position="65"/>
        <end position="86"/>
    </location>
</feature>
<reference evidence="3" key="1">
    <citation type="submission" date="2023-03" db="EMBL/GenBank/DDBJ databases">
        <title>Mating type loci evolution in Malassezia.</title>
        <authorList>
            <person name="Coelho M.A."/>
        </authorList>
    </citation>
    <scope>NUCLEOTIDE SEQUENCE</scope>
    <source>
        <strain evidence="3">CBS 7876</strain>
    </source>
</reference>
<keyword evidence="4" id="KW-1185">Reference proteome</keyword>
<dbReference type="SUPFAM" id="SSF81343">
    <property type="entry name" value="Fumarate reductase respiratory complex transmembrane subunits"/>
    <property type="match status" value="1"/>
</dbReference>
<organism evidence="3 4">
    <name type="scientific">Malassezia obtusa</name>
    <dbReference type="NCBI Taxonomy" id="76774"/>
    <lineage>
        <taxon>Eukaryota</taxon>
        <taxon>Fungi</taxon>
        <taxon>Dikarya</taxon>
        <taxon>Basidiomycota</taxon>
        <taxon>Ustilaginomycotina</taxon>
        <taxon>Malasseziomycetes</taxon>
        <taxon>Malasseziales</taxon>
        <taxon>Malasseziaceae</taxon>
        <taxon>Malassezia</taxon>
    </lineage>
</organism>
<dbReference type="EMBL" id="CP119940">
    <property type="protein sequence ID" value="WFD04125.1"/>
    <property type="molecule type" value="Genomic_DNA"/>
</dbReference>
<proteinExistence type="predicted"/>
<dbReference type="GO" id="GO:0016020">
    <property type="term" value="C:membrane"/>
    <property type="evidence" value="ECO:0007669"/>
    <property type="project" value="InterPro"/>
</dbReference>
<evidence type="ECO:0000313" key="4">
    <source>
        <dbReference type="Proteomes" id="UP001214603"/>
    </source>
</evidence>
<keyword evidence="1" id="KW-0472">Membrane</keyword>
<evidence type="ECO:0000256" key="1">
    <source>
        <dbReference type="SAM" id="Phobius"/>
    </source>
</evidence>
<gene>
    <name evidence="3" type="ORF">MOBT1_002828</name>
</gene>
<dbReference type="Pfam" id="PF07950">
    <property type="entry name" value="MCP1_TM"/>
    <property type="match status" value="1"/>
</dbReference>
<feature type="transmembrane region" description="Helical" evidence="1">
    <location>
        <begin position="199"/>
        <end position="218"/>
    </location>
</feature>
<protein>
    <recommendedName>
        <fullName evidence="2">Mitochondrial adapter protein MCP1 transmembrane domain-containing protein</fullName>
    </recommendedName>
</protein>
<dbReference type="PANTHER" id="PTHR38409:SF1">
    <property type="entry name" value="MITOCHONDRIAL ADAPTER PROTEIN MCP1"/>
    <property type="match status" value="1"/>
</dbReference>
<sequence length="244" mass="25968">MSGGERRWRARLLSVATAVQTGTAATLGSVLVTHLAAPVVAALVGPEQLDLANQTMLLGRVYYQNALLEPVVVWGALTAHLVASAVRRALLPRGGSWDVRRWSWAQWQSAAGYVLVPALLTHVWVNRVAPSASAPPVAGLSPSELDMSYVAYGFHVPRYVARSVALYAVLIAATALHWIGGAPKMSQRITRKRVRPHTALAAASVLAGVLALGTAAVARSGVAGLAPRMLHRFDAAYAGVWLYR</sequence>
<keyword evidence="1" id="KW-0812">Transmembrane</keyword>